<comment type="pathway">
    <text evidence="1">Cofactor biosynthesis; 7,8-dihydroneopterin triphosphate biosynthesis; 7,8-dihydroneopterin triphosphate from GTP: step 1/1.</text>
</comment>
<comment type="similarity">
    <text evidence="2">Belongs to the GTP cyclohydrolase I family.</text>
</comment>
<evidence type="ECO:0000313" key="10">
    <source>
        <dbReference type="Proteomes" id="UP001472866"/>
    </source>
</evidence>
<organism evidence="8">
    <name type="scientific">Chloropicon roscoffensis</name>
    <dbReference type="NCBI Taxonomy" id="1461544"/>
    <lineage>
        <taxon>Eukaryota</taxon>
        <taxon>Viridiplantae</taxon>
        <taxon>Chlorophyta</taxon>
        <taxon>Chloropicophyceae</taxon>
        <taxon>Chloropicales</taxon>
        <taxon>Chloropicaceae</taxon>
        <taxon>Chloropicon</taxon>
    </lineage>
</organism>
<dbReference type="GO" id="GO:0008270">
    <property type="term" value="F:zinc ion binding"/>
    <property type="evidence" value="ECO:0007669"/>
    <property type="project" value="TreeGrafter"/>
</dbReference>
<dbReference type="InterPro" id="IPR001474">
    <property type="entry name" value="GTP_CycHdrlase_I"/>
</dbReference>
<dbReference type="SUPFAM" id="SSF55620">
    <property type="entry name" value="Tetrahydrobiopterin biosynthesis enzymes-like"/>
    <property type="match status" value="2"/>
</dbReference>
<sequence length="532" mass="58111">MEIGGGEVDGNDGCRERCCLKEVNEAVRPIFERMVQSHDDDVEILEESDTSSADEHVIACLTAEEAERARCEDIFRQVLKTLGEDVGRQGILQTPARYVKAVAEMLKGYESTAEAALGDAVFPEECVYRSNQTVCVGSIDFFSTDARTLMPFFGEVHVSYQPGGGRVAGLSKFARITEVFAKRLQTPRGLAQEIANAVERLLDPKGVLVVVSCVHLKETSVSGLGPSSSNLSLPIPGAPGASTHVEARGTYLHREGRDAREMLALIDLRNLGIDGGHPGGVARCFTAVLDGLLCAEGALSEEGARLQRQREDTVKNLIYRMHAQSPKSGKFPSELLWNAASSYARWLLVMTSGACFSMDYVLRVVRALPGEAKADPGTAVEEGGGVVFRRRLLAGSVKDRQTCELFTPVGTVCEHHILPFFGKVYLCLLAKEGGEVEATSAELQAIVWKYSRQLQLQERLVAQIADAVEENFARLEGVFVCMSAYHHCMRARGAEKTSAKTLSVVKRGAFEDDHGASMECVDRYREMAREKA</sequence>
<reference evidence="9 10" key="2">
    <citation type="submission" date="2024-03" db="EMBL/GenBank/DDBJ databases">
        <title>Complete genome sequence of the green alga Chloropicon roscoffensis RCC1871.</title>
        <authorList>
            <person name="Lemieux C."/>
            <person name="Pombert J.-F."/>
            <person name="Otis C."/>
            <person name="Turmel M."/>
        </authorList>
    </citation>
    <scope>NUCLEOTIDE SEQUENCE [LARGE SCALE GENOMIC DNA]</scope>
    <source>
        <strain evidence="9 10">RCC1871</strain>
    </source>
</reference>
<dbReference type="InterPro" id="IPR043133">
    <property type="entry name" value="GTP-CH-I_C/QueF"/>
</dbReference>
<feature type="domain" description="GTP cyclohydrolase I" evidence="7">
    <location>
        <begin position="410"/>
        <end position="522"/>
    </location>
</feature>
<dbReference type="Gene3D" id="3.30.1130.10">
    <property type="match status" value="2"/>
</dbReference>
<evidence type="ECO:0000256" key="4">
    <source>
        <dbReference type="ARBA" id="ARBA00017272"/>
    </source>
</evidence>
<keyword evidence="5" id="KW-0378">Hydrolase</keyword>
<dbReference type="EMBL" id="HBHZ01010104">
    <property type="protein sequence ID" value="CAE0194672.1"/>
    <property type="molecule type" value="Transcribed_RNA"/>
</dbReference>
<dbReference type="PANTHER" id="PTHR11109">
    <property type="entry name" value="GTP CYCLOHYDROLASE I"/>
    <property type="match status" value="1"/>
</dbReference>
<dbReference type="AlphaFoldDB" id="A0A7S3CF97"/>
<dbReference type="GO" id="GO:0005737">
    <property type="term" value="C:cytoplasm"/>
    <property type="evidence" value="ECO:0007669"/>
    <property type="project" value="TreeGrafter"/>
</dbReference>
<evidence type="ECO:0000313" key="8">
    <source>
        <dbReference type="EMBL" id="CAE0194672.1"/>
    </source>
</evidence>
<evidence type="ECO:0000259" key="7">
    <source>
        <dbReference type="Pfam" id="PF01227"/>
    </source>
</evidence>
<evidence type="ECO:0000313" key="9">
    <source>
        <dbReference type="EMBL" id="WZN60437.1"/>
    </source>
</evidence>
<reference evidence="8" key="1">
    <citation type="submission" date="2021-01" db="EMBL/GenBank/DDBJ databases">
        <authorList>
            <person name="Corre E."/>
            <person name="Pelletier E."/>
            <person name="Niang G."/>
            <person name="Scheremetjew M."/>
            <person name="Finn R."/>
            <person name="Kale V."/>
            <person name="Holt S."/>
            <person name="Cochrane G."/>
            <person name="Meng A."/>
            <person name="Brown T."/>
            <person name="Cohen L."/>
        </authorList>
    </citation>
    <scope>NUCLEOTIDE SEQUENCE</scope>
    <source>
        <strain evidence="8">RCC1871</strain>
    </source>
</reference>
<dbReference type="GO" id="GO:0006729">
    <property type="term" value="P:tetrahydrobiopterin biosynthetic process"/>
    <property type="evidence" value="ECO:0007669"/>
    <property type="project" value="TreeGrafter"/>
</dbReference>
<evidence type="ECO:0000256" key="6">
    <source>
        <dbReference type="ARBA" id="ARBA00030854"/>
    </source>
</evidence>
<protein>
    <recommendedName>
        <fullName evidence="4">GTP cyclohydrolase 1</fullName>
        <ecNumber evidence="3">3.5.4.16</ecNumber>
    </recommendedName>
    <alternativeName>
        <fullName evidence="6">GTP cyclohydrolase I</fullName>
    </alternativeName>
</protein>
<dbReference type="GO" id="GO:0005525">
    <property type="term" value="F:GTP binding"/>
    <property type="evidence" value="ECO:0007669"/>
    <property type="project" value="TreeGrafter"/>
</dbReference>
<dbReference type="UniPathway" id="UPA00848">
    <property type="reaction ID" value="UER00151"/>
</dbReference>
<evidence type="ECO:0000256" key="5">
    <source>
        <dbReference type="ARBA" id="ARBA00022801"/>
    </source>
</evidence>
<gene>
    <name evidence="8" type="ORF">CROS1456_LOCUS7763</name>
    <name evidence="9" type="ORF">HKI87_03g19660</name>
</gene>
<dbReference type="EMBL" id="CP151503">
    <property type="protein sequence ID" value="WZN60437.1"/>
    <property type="molecule type" value="Genomic_DNA"/>
</dbReference>
<proteinExistence type="inferred from homology"/>
<dbReference type="InterPro" id="IPR020602">
    <property type="entry name" value="GTP_CycHdrlase_I_dom"/>
</dbReference>
<dbReference type="InterPro" id="IPR043134">
    <property type="entry name" value="GTP-CH-I_N"/>
</dbReference>
<dbReference type="GO" id="GO:0046654">
    <property type="term" value="P:tetrahydrofolate biosynthetic process"/>
    <property type="evidence" value="ECO:0007669"/>
    <property type="project" value="InterPro"/>
</dbReference>
<accession>A0A7S3CF97</accession>
<dbReference type="Proteomes" id="UP001472866">
    <property type="component" value="Chromosome 03"/>
</dbReference>
<dbReference type="GO" id="GO:0003934">
    <property type="term" value="F:GTP cyclohydrolase I activity"/>
    <property type="evidence" value="ECO:0007669"/>
    <property type="project" value="UniProtKB-EC"/>
</dbReference>
<dbReference type="Pfam" id="PF01227">
    <property type="entry name" value="GTP_cyclohydroI"/>
    <property type="match status" value="2"/>
</dbReference>
<feature type="domain" description="GTP cyclohydrolase I" evidence="7">
    <location>
        <begin position="73"/>
        <end position="216"/>
    </location>
</feature>
<evidence type="ECO:0000256" key="2">
    <source>
        <dbReference type="ARBA" id="ARBA00008085"/>
    </source>
</evidence>
<evidence type="ECO:0000256" key="1">
    <source>
        <dbReference type="ARBA" id="ARBA00005080"/>
    </source>
</evidence>
<dbReference type="Gene3D" id="1.10.286.10">
    <property type="match status" value="1"/>
</dbReference>
<dbReference type="EC" id="3.5.4.16" evidence="3"/>
<keyword evidence="10" id="KW-1185">Reference proteome</keyword>
<name>A0A7S3CF97_9CHLO</name>
<dbReference type="PANTHER" id="PTHR11109:SF7">
    <property type="entry name" value="GTP CYCLOHYDROLASE 1"/>
    <property type="match status" value="1"/>
</dbReference>
<evidence type="ECO:0000256" key="3">
    <source>
        <dbReference type="ARBA" id="ARBA00012715"/>
    </source>
</evidence>